<protein>
    <recommendedName>
        <fullName evidence="1">DUF1737 domain-containing protein</fullName>
    </recommendedName>
</protein>
<dbReference type="InterPro" id="IPR013619">
    <property type="entry name" value="DUF1737"/>
</dbReference>
<evidence type="ECO:0000313" key="3">
    <source>
        <dbReference type="Proteomes" id="UP001233360"/>
    </source>
</evidence>
<gene>
    <name evidence="2" type="ORF">QE380_001978</name>
</gene>
<dbReference type="Pfam" id="PF08410">
    <property type="entry name" value="DUF1737"/>
    <property type="match status" value="1"/>
</dbReference>
<evidence type="ECO:0000259" key="1">
    <source>
        <dbReference type="Pfam" id="PF08410"/>
    </source>
</evidence>
<name>A0ABU0UWW4_ACIBI</name>
<comment type="caution">
    <text evidence="2">The sequence shown here is derived from an EMBL/GenBank/DDBJ whole genome shotgun (WGS) entry which is preliminary data.</text>
</comment>
<evidence type="ECO:0000313" key="2">
    <source>
        <dbReference type="EMBL" id="MDQ1209055.1"/>
    </source>
</evidence>
<proteinExistence type="predicted"/>
<dbReference type="Proteomes" id="UP001233360">
    <property type="component" value="Unassembled WGS sequence"/>
</dbReference>
<accession>A0ABU0UWW4</accession>
<feature type="domain" description="DUF1737" evidence="1">
    <location>
        <begin position="12"/>
        <end position="62"/>
    </location>
</feature>
<reference evidence="2 3" key="1">
    <citation type="submission" date="2023-07" db="EMBL/GenBank/DDBJ databases">
        <title>Functional and genomic diversity of the sorghum phyllosphere microbiome.</title>
        <authorList>
            <person name="Shade A."/>
        </authorList>
    </citation>
    <scope>NUCLEOTIDE SEQUENCE [LARGE SCALE GENOMIC DNA]</scope>
    <source>
        <strain evidence="2 3">SORGH_AS_0887</strain>
    </source>
</reference>
<sequence>MIVVNTTSDSRMKLYRYLTGPDDAQFCARVSKALNQGWTLYGSPTMSFNGTQIIVGQAIIIEVDSAYDPDADMLETLKQNA</sequence>
<keyword evidence="3" id="KW-1185">Reference proteome</keyword>
<dbReference type="EMBL" id="JAUTBK010000002">
    <property type="protein sequence ID" value="MDQ1209055.1"/>
    <property type="molecule type" value="Genomic_DNA"/>
</dbReference>
<organism evidence="2 3">
    <name type="scientific">Acinetobacter baylyi</name>
    <dbReference type="NCBI Taxonomy" id="202950"/>
    <lineage>
        <taxon>Bacteria</taxon>
        <taxon>Pseudomonadati</taxon>
        <taxon>Pseudomonadota</taxon>
        <taxon>Gammaproteobacteria</taxon>
        <taxon>Moraxellales</taxon>
        <taxon>Moraxellaceae</taxon>
        <taxon>Acinetobacter</taxon>
    </lineage>
</organism>